<dbReference type="EMBL" id="LXQE01000136">
    <property type="protein sequence ID" value="RCJ37620.1"/>
    <property type="molecule type" value="Genomic_DNA"/>
</dbReference>
<proteinExistence type="predicted"/>
<dbReference type="Gene3D" id="2.130.10.10">
    <property type="entry name" value="YVTN repeat-like/Quinoprotein amine dehydrogenase"/>
    <property type="match status" value="1"/>
</dbReference>
<sequence>MGKQFVLLELPWLFSSYLHPLNLFVLLHQTVGRSQTGSKIPILYLYGEIVGIGEGLFRSFSRAKTWIDIAFLHQPISNEPNVMEARWQQFELVFMGTNGS</sequence>
<evidence type="ECO:0000313" key="1">
    <source>
        <dbReference type="EMBL" id="RCJ37620.1"/>
    </source>
</evidence>
<organism evidence="1 2">
    <name type="scientific">Nostoc punctiforme NIES-2108</name>
    <dbReference type="NCBI Taxonomy" id="1356359"/>
    <lineage>
        <taxon>Bacteria</taxon>
        <taxon>Bacillati</taxon>
        <taxon>Cyanobacteriota</taxon>
        <taxon>Cyanophyceae</taxon>
        <taxon>Nostocales</taxon>
        <taxon>Nostocaceae</taxon>
        <taxon>Nostoc</taxon>
    </lineage>
</organism>
<reference evidence="1 2" key="1">
    <citation type="submission" date="2016-04" db="EMBL/GenBank/DDBJ databases">
        <authorList>
            <person name="Evans L.H."/>
            <person name="Alamgir A."/>
            <person name="Owens N."/>
            <person name="Weber N.D."/>
            <person name="Virtaneva K."/>
            <person name="Barbian K."/>
            <person name="Babar A."/>
            <person name="Rosenke K."/>
        </authorList>
    </citation>
    <scope>NUCLEOTIDE SEQUENCE [LARGE SCALE GENOMIC DNA]</scope>
    <source>
        <strain evidence="1">NIES-2108</strain>
    </source>
</reference>
<evidence type="ECO:0000313" key="2">
    <source>
        <dbReference type="Proteomes" id="UP000252085"/>
    </source>
</evidence>
<comment type="caution">
    <text evidence="1">The sequence shown here is derived from an EMBL/GenBank/DDBJ whole genome shotgun (WGS) entry which is preliminary data.</text>
</comment>
<accession>A0A367RPG4</accession>
<dbReference type="InterPro" id="IPR015943">
    <property type="entry name" value="WD40/YVTN_repeat-like_dom_sf"/>
</dbReference>
<dbReference type="Proteomes" id="UP000252085">
    <property type="component" value="Unassembled WGS sequence"/>
</dbReference>
<gene>
    <name evidence="1" type="ORF">A6769_12015</name>
</gene>
<name>A0A367RPG4_NOSPU</name>
<protein>
    <submittedName>
        <fullName evidence="1">Uncharacterized protein</fullName>
    </submittedName>
</protein>
<dbReference type="AlphaFoldDB" id="A0A367RPG4"/>